<organism evidence="2 3">
    <name type="scientific">Nonomuraea corallina</name>
    <dbReference type="NCBI Taxonomy" id="2989783"/>
    <lineage>
        <taxon>Bacteria</taxon>
        <taxon>Bacillati</taxon>
        <taxon>Actinomycetota</taxon>
        <taxon>Actinomycetes</taxon>
        <taxon>Streptosporangiales</taxon>
        <taxon>Streptosporangiaceae</taxon>
        <taxon>Nonomuraea</taxon>
    </lineage>
</organism>
<name>A0ABT4SHF1_9ACTN</name>
<dbReference type="InterPro" id="IPR013382">
    <property type="entry name" value="CRISPR-assoc_prot_Cse2"/>
</dbReference>
<proteinExistence type="predicted"/>
<feature type="region of interest" description="Disordered" evidence="1">
    <location>
        <begin position="80"/>
        <end position="107"/>
    </location>
</feature>
<dbReference type="Proteomes" id="UP001144036">
    <property type="component" value="Unassembled WGS sequence"/>
</dbReference>
<dbReference type="RefSeq" id="WP_270157521.1">
    <property type="nucleotide sequence ID" value="NZ_JAPNNL010000115.1"/>
</dbReference>
<protein>
    <submittedName>
        <fullName evidence="2">Type I-E CRISPR-associated protein Cse2/CasB</fullName>
    </submittedName>
</protein>
<gene>
    <name evidence="2" type="primary">casB</name>
    <name evidence="2" type="ORF">OUY22_24720</name>
</gene>
<evidence type="ECO:0000313" key="2">
    <source>
        <dbReference type="EMBL" id="MDA0636628.1"/>
    </source>
</evidence>
<dbReference type="Pfam" id="PF09485">
    <property type="entry name" value="CRISPR_Cse2"/>
    <property type="match status" value="1"/>
</dbReference>
<accession>A0ABT4SHF1</accession>
<evidence type="ECO:0000256" key="1">
    <source>
        <dbReference type="SAM" id="MobiDB-lite"/>
    </source>
</evidence>
<feature type="compositionally biased region" description="Acidic residues" evidence="1">
    <location>
        <begin position="93"/>
        <end position="104"/>
    </location>
</feature>
<dbReference type="EMBL" id="JAPNNL010000115">
    <property type="protein sequence ID" value="MDA0636628.1"/>
    <property type="molecule type" value="Genomic_DNA"/>
</dbReference>
<keyword evidence="3" id="KW-1185">Reference proteome</keyword>
<reference evidence="2" key="1">
    <citation type="submission" date="2022-11" db="EMBL/GenBank/DDBJ databases">
        <title>Nonomuraea corallina sp. nov., a new species of the genus Nonomuraea isolated from sea side sediment in Thai sea.</title>
        <authorList>
            <person name="Ngamcharungchit C."/>
            <person name="Matsumoto A."/>
            <person name="Suriyachadkun C."/>
            <person name="Panbangred W."/>
            <person name="Inahashi Y."/>
            <person name="Intra B."/>
        </authorList>
    </citation>
    <scope>NUCLEOTIDE SEQUENCE</scope>
    <source>
        <strain evidence="2">MCN248</strain>
    </source>
</reference>
<comment type="caution">
    <text evidence="2">The sequence shown here is derived from an EMBL/GenBank/DDBJ whole genome shotgun (WGS) entry which is preliminary data.</text>
</comment>
<dbReference type="InterPro" id="IPR038287">
    <property type="entry name" value="Cse2_sf"/>
</dbReference>
<evidence type="ECO:0000313" key="3">
    <source>
        <dbReference type="Proteomes" id="UP001144036"/>
    </source>
</evidence>
<dbReference type="NCBIfam" id="TIGR02548">
    <property type="entry name" value="casB_cse2"/>
    <property type="match status" value="1"/>
</dbReference>
<dbReference type="Gene3D" id="1.10.520.40">
    <property type="entry name" value="CRISPR-associated protein Cse2"/>
    <property type="match status" value="1"/>
</dbReference>
<sequence length="216" mass="24317">MADDTPLQRQATRLVDEAIKTLSHPDKRRRVALRRALGKSPEDPAVRAAHMVVAPILPAGCDQATERAFYAVASMIAAQPRDARDNTTGSDGGEAEEPEQDQADDAVPVDQMESLGATLGRAVGADELREKTMEARLHLMCRQDLDGIHRHLPRLIATLRAELLPVSWTRLTIDLARWGRQRDLVTKRWLQDYYRKVHDEKAKRVKNKQKSEGEDQ</sequence>
<dbReference type="CDD" id="cd09731">
    <property type="entry name" value="Cse2_I-E"/>
    <property type="match status" value="1"/>
</dbReference>